<gene>
    <name evidence="5" type="ORF">QO011_007804</name>
</gene>
<dbReference type="SUPFAM" id="SSF53822">
    <property type="entry name" value="Periplasmic binding protein-like I"/>
    <property type="match status" value="1"/>
</dbReference>
<dbReference type="EMBL" id="JAUSVX010000026">
    <property type="protein sequence ID" value="MDQ0474762.1"/>
    <property type="molecule type" value="Genomic_DNA"/>
</dbReference>
<dbReference type="Pfam" id="PF13407">
    <property type="entry name" value="Peripla_BP_4"/>
    <property type="match status" value="1"/>
</dbReference>
<dbReference type="PANTHER" id="PTHR30036:SF7">
    <property type="entry name" value="ABC TRANSPORTER PERIPLASMIC-BINDING PROTEIN YPHF"/>
    <property type="match status" value="1"/>
</dbReference>
<evidence type="ECO:0000256" key="2">
    <source>
        <dbReference type="ARBA" id="ARBA00007639"/>
    </source>
</evidence>
<evidence type="ECO:0000256" key="3">
    <source>
        <dbReference type="SAM" id="SignalP"/>
    </source>
</evidence>
<keyword evidence="3" id="KW-0732">Signal</keyword>
<reference evidence="5 6" key="1">
    <citation type="submission" date="2023-07" db="EMBL/GenBank/DDBJ databases">
        <title>Genomic Encyclopedia of Type Strains, Phase IV (KMG-IV): sequencing the most valuable type-strain genomes for metagenomic binning, comparative biology and taxonomic classification.</title>
        <authorList>
            <person name="Goeker M."/>
        </authorList>
    </citation>
    <scope>NUCLEOTIDE SEQUENCE [LARGE SCALE GENOMIC DNA]</scope>
    <source>
        <strain evidence="5 6">DSM 19619</strain>
    </source>
</reference>
<comment type="similarity">
    <text evidence="2">Belongs to the bacterial solute-binding protein 2 family.</text>
</comment>
<comment type="subcellular location">
    <subcellularLocation>
        <location evidence="1">Periplasm</location>
    </subcellularLocation>
</comment>
<evidence type="ECO:0000259" key="4">
    <source>
        <dbReference type="Pfam" id="PF13407"/>
    </source>
</evidence>
<sequence>MSPLAKLGAGLSLACLALGLAAQPAAAAQREFALVFKVLNNAFSPPIDQGCKAAAKELGDVTCTYIGPTEYDEAKQVQLAQDMITRGVDGLGISAGNPKAMARILKMAKDKGIPVVTFDTDVLPEDAGLRSTYIGTDNYQFGLALAAKILDNKKKGGTVCIQSGAPASENLKARVQGIRDALAGTTKDKPVERLTGQNGWSEPAGCPVYNNDDITLAAQQVRDVMTNNPNLDVFVAVGGWAQYAPQAYTQTMEPLKARLDAKELLVVFGDNFGPQLPLLAKGLSHYNIGQRPYDMGYQTIKALDDLSKGKSVPPTIITGTEVCTPEDALTTCGKAGH</sequence>
<feature type="signal peptide" evidence="3">
    <location>
        <begin position="1"/>
        <end position="27"/>
    </location>
</feature>
<feature type="chain" id="PRO_5046666724" evidence="3">
    <location>
        <begin position="28"/>
        <end position="337"/>
    </location>
</feature>
<evidence type="ECO:0000256" key="1">
    <source>
        <dbReference type="ARBA" id="ARBA00004418"/>
    </source>
</evidence>
<dbReference type="Proteomes" id="UP001242480">
    <property type="component" value="Unassembled WGS sequence"/>
</dbReference>
<dbReference type="Gene3D" id="3.40.50.2300">
    <property type="match status" value="2"/>
</dbReference>
<evidence type="ECO:0000313" key="6">
    <source>
        <dbReference type="Proteomes" id="UP001242480"/>
    </source>
</evidence>
<feature type="domain" description="Periplasmic binding protein" evidence="4">
    <location>
        <begin position="32"/>
        <end position="310"/>
    </location>
</feature>
<organism evidence="5 6">
    <name type="scientific">Labrys wisconsinensis</name>
    <dbReference type="NCBI Taxonomy" id="425677"/>
    <lineage>
        <taxon>Bacteria</taxon>
        <taxon>Pseudomonadati</taxon>
        <taxon>Pseudomonadota</taxon>
        <taxon>Alphaproteobacteria</taxon>
        <taxon>Hyphomicrobiales</taxon>
        <taxon>Xanthobacteraceae</taxon>
        <taxon>Labrys</taxon>
    </lineage>
</organism>
<dbReference type="CDD" id="cd06314">
    <property type="entry name" value="PBP1_tmGBP"/>
    <property type="match status" value="1"/>
</dbReference>
<keyword evidence="6" id="KW-1185">Reference proteome</keyword>
<dbReference type="RefSeq" id="WP_307284940.1">
    <property type="nucleotide sequence ID" value="NZ_JAUSVX010000026.1"/>
</dbReference>
<name>A0ABU0JKE7_9HYPH</name>
<dbReference type="PANTHER" id="PTHR30036">
    <property type="entry name" value="D-XYLOSE-BINDING PERIPLASMIC PROTEIN"/>
    <property type="match status" value="1"/>
</dbReference>
<dbReference type="InterPro" id="IPR028082">
    <property type="entry name" value="Peripla_BP_I"/>
</dbReference>
<evidence type="ECO:0000313" key="5">
    <source>
        <dbReference type="EMBL" id="MDQ0474762.1"/>
    </source>
</evidence>
<dbReference type="InterPro" id="IPR050555">
    <property type="entry name" value="Bact_Solute-Bind_Prot2"/>
</dbReference>
<comment type="caution">
    <text evidence="5">The sequence shown here is derived from an EMBL/GenBank/DDBJ whole genome shotgun (WGS) entry which is preliminary data.</text>
</comment>
<accession>A0ABU0JKE7</accession>
<dbReference type="InterPro" id="IPR025997">
    <property type="entry name" value="SBP_2_dom"/>
</dbReference>
<protein>
    <submittedName>
        <fullName evidence="5">Ribose transport system substrate-binding protein</fullName>
    </submittedName>
</protein>
<proteinExistence type="inferred from homology"/>